<reference evidence="1" key="2">
    <citation type="submission" date="2025-09" db="UniProtKB">
        <authorList>
            <consortium name="EnsemblPlants"/>
        </authorList>
    </citation>
    <scope>IDENTIFICATION</scope>
</reference>
<accession>A0ACD5UJJ6</accession>
<keyword evidence="2" id="KW-1185">Reference proteome</keyword>
<evidence type="ECO:0000313" key="1">
    <source>
        <dbReference type="EnsemblPlants" id="AVESA.00010b.r2.2AG0257530.1.CDS.1"/>
    </source>
</evidence>
<proteinExistence type="predicted"/>
<reference evidence="1" key="1">
    <citation type="submission" date="2021-05" db="EMBL/GenBank/DDBJ databases">
        <authorList>
            <person name="Scholz U."/>
            <person name="Mascher M."/>
            <person name="Fiebig A."/>
        </authorList>
    </citation>
    <scope>NUCLEOTIDE SEQUENCE [LARGE SCALE GENOMIC DNA]</scope>
</reference>
<dbReference type="Proteomes" id="UP001732700">
    <property type="component" value="Chromosome 2A"/>
</dbReference>
<protein>
    <submittedName>
        <fullName evidence="1">Uncharacterized protein</fullName>
    </submittedName>
</protein>
<organism evidence="1 2">
    <name type="scientific">Avena sativa</name>
    <name type="common">Oat</name>
    <dbReference type="NCBI Taxonomy" id="4498"/>
    <lineage>
        <taxon>Eukaryota</taxon>
        <taxon>Viridiplantae</taxon>
        <taxon>Streptophyta</taxon>
        <taxon>Embryophyta</taxon>
        <taxon>Tracheophyta</taxon>
        <taxon>Spermatophyta</taxon>
        <taxon>Magnoliopsida</taxon>
        <taxon>Liliopsida</taxon>
        <taxon>Poales</taxon>
        <taxon>Poaceae</taxon>
        <taxon>BOP clade</taxon>
        <taxon>Pooideae</taxon>
        <taxon>Poodae</taxon>
        <taxon>Poeae</taxon>
        <taxon>Poeae Chloroplast Group 1 (Aveneae type)</taxon>
        <taxon>Aveninae</taxon>
        <taxon>Avena</taxon>
    </lineage>
</organism>
<evidence type="ECO:0000313" key="2">
    <source>
        <dbReference type="Proteomes" id="UP001732700"/>
    </source>
</evidence>
<dbReference type="EnsemblPlants" id="AVESA.00010b.r2.2AG0257530.1">
    <property type="protein sequence ID" value="AVESA.00010b.r2.2AG0257530.1.CDS.1"/>
    <property type="gene ID" value="AVESA.00010b.r2.2AG0257530"/>
</dbReference>
<sequence>MAGDGAARPLLLAAALALVAAASVVAAGPSETEALLSFRETLRGPTGNSPPAPLDQWVTSPGSGPCGDPVWYAVRCHPVTNKVLVLRLEYLGLQGPAPDMAPLGALPGLRALSFANNNLTGPFPAGLSALGMLKLLYLSRNRFSGDIPDGAFAAMRGLMKLFLTDNDFTGRIPGSLTSPKLLVLQISKNRFEGPVPDLKQTGLQLVDVSNNNLSGPVPQQLQRFGTAAFQGE</sequence>
<name>A0ACD5UJJ6_AVESA</name>